<dbReference type="PANTHER" id="PTHR19134">
    <property type="entry name" value="RECEPTOR-TYPE TYROSINE-PROTEIN PHOSPHATASE"/>
    <property type="match status" value="1"/>
</dbReference>
<dbReference type="SMART" id="SM00450">
    <property type="entry name" value="RHOD"/>
    <property type="match status" value="1"/>
</dbReference>
<feature type="region of interest" description="Disordered" evidence="3">
    <location>
        <begin position="47"/>
        <end position="72"/>
    </location>
</feature>
<dbReference type="Pfam" id="PF00102">
    <property type="entry name" value="Y_phosphatase"/>
    <property type="match status" value="2"/>
</dbReference>
<dbReference type="CDD" id="cd01446">
    <property type="entry name" value="DSP_MapKP"/>
    <property type="match status" value="1"/>
</dbReference>
<reference evidence="7" key="1">
    <citation type="journal article" date="2020" name="Stud. Mycol.">
        <title>101 Dothideomycetes genomes: a test case for predicting lifestyles and emergence of pathogens.</title>
        <authorList>
            <person name="Haridas S."/>
            <person name="Albert R."/>
            <person name="Binder M."/>
            <person name="Bloem J."/>
            <person name="Labutti K."/>
            <person name="Salamov A."/>
            <person name="Andreopoulos B."/>
            <person name="Baker S."/>
            <person name="Barry K."/>
            <person name="Bills G."/>
            <person name="Bluhm B."/>
            <person name="Cannon C."/>
            <person name="Castanera R."/>
            <person name="Culley D."/>
            <person name="Daum C."/>
            <person name="Ezra D."/>
            <person name="Gonzalez J."/>
            <person name="Henrissat B."/>
            <person name="Kuo A."/>
            <person name="Liang C."/>
            <person name="Lipzen A."/>
            <person name="Lutzoni F."/>
            <person name="Magnuson J."/>
            <person name="Mondo S."/>
            <person name="Nolan M."/>
            <person name="Ohm R."/>
            <person name="Pangilinan J."/>
            <person name="Park H.-J."/>
            <person name="Ramirez L."/>
            <person name="Alfaro M."/>
            <person name="Sun H."/>
            <person name="Tritt A."/>
            <person name="Yoshinaga Y."/>
            <person name="Zwiers L.-H."/>
            <person name="Turgeon B."/>
            <person name="Goodwin S."/>
            <person name="Spatafora J."/>
            <person name="Crous P."/>
            <person name="Grigoriev I."/>
        </authorList>
    </citation>
    <scope>NUCLEOTIDE SEQUENCE</scope>
    <source>
        <strain evidence="7">CBS 262.69</strain>
    </source>
</reference>
<dbReference type="OrthoDB" id="6058203at2759"/>
<dbReference type="Proteomes" id="UP000799640">
    <property type="component" value="Unassembled WGS sequence"/>
</dbReference>
<dbReference type="PROSITE" id="PS50056">
    <property type="entry name" value="TYR_PHOSPHATASE_2"/>
    <property type="match status" value="1"/>
</dbReference>
<proteinExistence type="inferred from homology"/>
<feature type="region of interest" description="Disordered" evidence="3">
    <location>
        <begin position="761"/>
        <end position="791"/>
    </location>
</feature>
<keyword evidence="7" id="KW-0675">Receptor</keyword>
<evidence type="ECO:0000313" key="8">
    <source>
        <dbReference type="Proteomes" id="UP000799640"/>
    </source>
</evidence>
<dbReference type="Pfam" id="PF00581">
    <property type="entry name" value="Rhodanese"/>
    <property type="match status" value="1"/>
</dbReference>
<dbReference type="PRINTS" id="PR00700">
    <property type="entry name" value="PRTYPHPHTASE"/>
</dbReference>
<gene>
    <name evidence="7" type="ORF">EJ06DRAFT_524914</name>
</gene>
<evidence type="ECO:0000259" key="6">
    <source>
        <dbReference type="PROSITE" id="PS50206"/>
    </source>
</evidence>
<feature type="region of interest" description="Disordered" evidence="3">
    <location>
        <begin position="1"/>
        <end position="24"/>
    </location>
</feature>
<dbReference type="SMART" id="SM00194">
    <property type="entry name" value="PTPc"/>
    <property type="match status" value="1"/>
</dbReference>
<dbReference type="EC" id="3.1.3.48" evidence="2"/>
<feature type="domain" description="Tyrosine specific protein phosphatases" evidence="5">
    <location>
        <begin position="711"/>
        <end position="826"/>
    </location>
</feature>
<feature type="compositionally biased region" description="Polar residues" evidence="3">
    <location>
        <begin position="638"/>
        <end position="653"/>
    </location>
</feature>
<dbReference type="InterPro" id="IPR029021">
    <property type="entry name" value="Prot-tyrosine_phosphatase-like"/>
</dbReference>
<feature type="domain" description="Rhodanese" evidence="6">
    <location>
        <begin position="243"/>
        <end position="359"/>
    </location>
</feature>
<dbReference type="SUPFAM" id="SSF52799">
    <property type="entry name" value="(Phosphotyrosine protein) phosphatases II"/>
    <property type="match status" value="1"/>
</dbReference>
<dbReference type="PANTHER" id="PTHR19134:SF561">
    <property type="entry name" value="PROTEIN TYROSINE PHOSPHATASE 36E, ISOFORM A"/>
    <property type="match status" value="1"/>
</dbReference>
<dbReference type="AlphaFoldDB" id="A0A6G1HJD9"/>
<feature type="region of interest" description="Disordered" evidence="3">
    <location>
        <begin position="608"/>
        <end position="653"/>
    </location>
</feature>
<dbReference type="Gene3D" id="3.40.250.10">
    <property type="entry name" value="Rhodanese-like domain"/>
    <property type="match status" value="1"/>
</dbReference>
<feature type="compositionally biased region" description="Polar residues" evidence="3">
    <location>
        <begin position="52"/>
        <end position="66"/>
    </location>
</feature>
<dbReference type="CDD" id="cd18533">
    <property type="entry name" value="PTP_fungal"/>
    <property type="match status" value="1"/>
</dbReference>
<dbReference type="InterPro" id="IPR000387">
    <property type="entry name" value="Tyr_Pase_dom"/>
</dbReference>
<feature type="region of interest" description="Disordered" evidence="3">
    <location>
        <begin position="107"/>
        <end position="227"/>
    </location>
</feature>
<evidence type="ECO:0000256" key="2">
    <source>
        <dbReference type="ARBA" id="ARBA00013064"/>
    </source>
</evidence>
<dbReference type="InterPro" id="IPR003595">
    <property type="entry name" value="Tyr_Pase_cat"/>
</dbReference>
<keyword evidence="8" id="KW-1185">Reference proteome</keyword>
<sequence length="844" mass="92880">MTSSAAASPLCESHFSPSLHSDARSPSPNYFGLKIDSTAEALTPGAGIHARTNWSPPTSMVRSTAAPSPRVIPLDQNPEFEAFRRQSEKHGFGAAMLAGFGAGMLGSPQPVNGASQSQSPTISRHMRPPSPRVNAPLAENYLSEPKQRSPKRMLSSPSVSVTDKPRRASPAGFTDKDSLHAPRYLTNGRDARYSLPPAPATPQSPMQSGYPRAETLPARGEAEERSSAQLVTPQYVVNLLEAAHEEILLLDLRVSTQYSRSRITGALNLCIPTTLLKRPSYDPQKLAETFKSDEQRRKFERWKSCKHIVVYDGFAQQLKDAAPCANMLKKFINEGWTGGSYIIRGGFAEFSKRFPHLVAHDEDVGTTPSAHGLSLGLGAPSLPPVIGGCPMPVSKSAANPFFGNIRQNMDLIGGVGQLPVKRPASLGQQQEDDLPQWLRAAADPKDNGKTISEKFLRIEKSEQKRMQDALSGRVVYGTPGAEVINPISIAGFEKGAKNRYNNIWPYEHSRVKLEGVRDDGCDYVNANHIKAAWSTRRYIATQGPIPATFNDFWNVVWQQDVRVVVMLTAETEGGQLKAHNYWDAKHYGPLTLTFLSEHRVSIEPSKILRRRERPGPTASGIRPRSGTNPLTDGGRSISDVSMTSAADAQSPSEQQAYVTVRRFTLEHSGEPFERIREITQLQYSNWPDFGAPAHPAHLLGLVEQVDAVVRASYGRSVRSASELPRADDPPRPIVVHCSAGCGRTGTFCTVDSVIEMLRHQRRERAQRSTQPQGRYDMAGGASRGQGVDGKEGEDWIMRDDVDLIQKTVEDLRLQRVSMVQSLRQFVLCYESVLEWLAAQTPKSA</sequence>
<dbReference type="InterPro" id="IPR016130">
    <property type="entry name" value="Tyr_Pase_AS"/>
</dbReference>
<dbReference type="PROSITE" id="PS50055">
    <property type="entry name" value="TYR_PHOSPHATASE_PTP"/>
    <property type="match status" value="1"/>
</dbReference>
<dbReference type="InterPro" id="IPR000242">
    <property type="entry name" value="PTP_cat"/>
</dbReference>
<dbReference type="PROSITE" id="PS00383">
    <property type="entry name" value="TYR_PHOSPHATASE_1"/>
    <property type="match status" value="1"/>
</dbReference>
<dbReference type="SMART" id="SM00404">
    <property type="entry name" value="PTPc_motif"/>
    <property type="match status" value="1"/>
</dbReference>
<evidence type="ECO:0000259" key="4">
    <source>
        <dbReference type="PROSITE" id="PS50055"/>
    </source>
</evidence>
<comment type="similarity">
    <text evidence="1">Belongs to the protein-tyrosine phosphatase family. Non-receptor class subfamily.</text>
</comment>
<accession>A0A6G1HJD9</accession>
<evidence type="ECO:0000256" key="3">
    <source>
        <dbReference type="SAM" id="MobiDB-lite"/>
    </source>
</evidence>
<dbReference type="InterPro" id="IPR050348">
    <property type="entry name" value="Protein-Tyr_Phosphatase"/>
</dbReference>
<feature type="compositionally biased region" description="Polar residues" evidence="3">
    <location>
        <begin position="109"/>
        <end position="122"/>
    </location>
</feature>
<name>A0A6G1HJD9_9PEZI</name>
<organism evidence="7 8">
    <name type="scientific">Trichodelitschia bisporula</name>
    <dbReference type="NCBI Taxonomy" id="703511"/>
    <lineage>
        <taxon>Eukaryota</taxon>
        <taxon>Fungi</taxon>
        <taxon>Dikarya</taxon>
        <taxon>Ascomycota</taxon>
        <taxon>Pezizomycotina</taxon>
        <taxon>Dothideomycetes</taxon>
        <taxon>Dothideomycetes incertae sedis</taxon>
        <taxon>Phaeotrichales</taxon>
        <taxon>Phaeotrichaceae</taxon>
        <taxon>Trichodelitschia</taxon>
    </lineage>
</organism>
<dbReference type="Gene3D" id="3.90.190.10">
    <property type="entry name" value="Protein tyrosine phosphatase superfamily"/>
    <property type="match status" value="1"/>
</dbReference>
<dbReference type="SUPFAM" id="SSF52821">
    <property type="entry name" value="Rhodanese/Cell cycle control phosphatase"/>
    <property type="match status" value="1"/>
</dbReference>
<protein>
    <recommendedName>
        <fullName evidence="2">protein-tyrosine-phosphatase</fullName>
        <ecNumber evidence="2">3.1.3.48</ecNumber>
    </recommendedName>
</protein>
<evidence type="ECO:0000259" key="5">
    <source>
        <dbReference type="PROSITE" id="PS50056"/>
    </source>
</evidence>
<dbReference type="InterPro" id="IPR036873">
    <property type="entry name" value="Rhodanese-like_dom_sf"/>
</dbReference>
<dbReference type="PROSITE" id="PS50206">
    <property type="entry name" value="RHODANESE_3"/>
    <property type="match status" value="1"/>
</dbReference>
<dbReference type="InterPro" id="IPR001763">
    <property type="entry name" value="Rhodanese-like_dom"/>
</dbReference>
<evidence type="ECO:0000256" key="1">
    <source>
        <dbReference type="ARBA" id="ARBA00009649"/>
    </source>
</evidence>
<evidence type="ECO:0000313" key="7">
    <source>
        <dbReference type="EMBL" id="KAF2396178.1"/>
    </source>
</evidence>
<dbReference type="GO" id="GO:0004725">
    <property type="term" value="F:protein tyrosine phosphatase activity"/>
    <property type="evidence" value="ECO:0007669"/>
    <property type="project" value="UniProtKB-EC"/>
</dbReference>
<dbReference type="FunFam" id="3.40.250.10:FF:000051">
    <property type="entry name" value="Protein tyrosine phosphatase (Pyp1), putative"/>
    <property type="match status" value="1"/>
</dbReference>
<feature type="compositionally biased region" description="Polar residues" evidence="3">
    <location>
        <begin position="15"/>
        <end position="24"/>
    </location>
</feature>
<dbReference type="EMBL" id="ML996708">
    <property type="protein sequence ID" value="KAF2396178.1"/>
    <property type="molecule type" value="Genomic_DNA"/>
</dbReference>
<feature type="domain" description="Tyrosine-protein phosphatase" evidence="4">
    <location>
        <begin position="497"/>
        <end position="835"/>
    </location>
</feature>